<gene>
    <name evidence="1" type="ORF">EDD27_8893</name>
</gene>
<sequence>MGAALLAAILVLVVVVTMAPTVDERFTSSARSMEAVARSLGEGDELEEQTIGNLTFEKVYREDGLVYFQQGRGWLGDRAYGYVWSPQIQPRDVEHVEGPWYMYTGLED</sequence>
<evidence type="ECO:0000313" key="1">
    <source>
        <dbReference type="EMBL" id="RVX46050.1"/>
    </source>
</evidence>
<dbReference type="OrthoDB" id="3543303at2"/>
<comment type="caution">
    <text evidence="1">The sequence shown here is derived from an EMBL/GenBank/DDBJ whole genome shotgun (WGS) entry which is preliminary data.</text>
</comment>
<evidence type="ECO:0000313" key="2">
    <source>
        <dbReference type="Proteomes" id="UP000284824"/>
    </source>
</evidence>
<proteinExistence type="predicted"/>
<dbReference type="AlphaFoldDB" id="A0A438MJF6"/>
<dbReference type="RefSeq" id="WP_127937913.1">
    <property type="nucleotide sequence ID" value="NZ_SAUN01000001.1"/>
</dbReference>
<protein>
    <submittedName>
        <fullName evidence="1">Uncharacterized protein</fullName>
    </submittedName>
</protein>
<dbReference type="Proteomes" id="UP000284824">
    <property type="component" value="Unassembled WGS sequence"/>
</dbReference>
<organism evidence="1 2">
    <name type="scientific">Nonomuraea polychroma</name>
    <dbReference type="NCBI Taxonomy" id="46176"/>
    <lineage>
        <taxon>Bacteria</taxon>
        <taxon>Bacillati</taxon>
        <taxon>Actinomycetota</taxon>
        <taxon>Actinomycetes</taxon>
        <taxon>Streptosporangiales</taxon>
        <taxon>Streptosporangiaceae</taxon>
        <taxon>Nonomuraea</taxon>
    </lineage>
</organism>
<reference evidence="1 2" key="1">
    <citation type="submission" date="2019-01" db="EMBL/GenBank/DDBJ databases">
        <title>Sequencing the genomes of 1000 actinobacteria strains.</title>
        <authorList>
            <person name="Klenk H.-P."/>
        </authorList>
    </citation>
    <scope>NUCLEOTIDE SEQUENCE [LARGE SCALE GENOMIC DNA]</scope>
    <source>
        <strain evidence="1 2">DSM 43925</strain>
    </source>
</reference>
<name>A0A438MJF6_9ACTN</name>
<accession>A0A438MJF6</accession>
<keyword evidence="2" id="KW-1185">Reference proteome</keyword>
<dbReference type="EMBL" id="SAUN01000001">
    <property type="protein sequence ID" value="RVX46050.1"/>
    <property type="molecule type" value="Genomic_DNA"/>
</dbReference>